<dbReference type="Gene3D" id="1.10.287.130">
    <property type="match status" value="1"/>
</dbReference>
<evidence type="ECO:0000256" key="2">
    <source>
        <dbReference type="ARBA" id="ARBA00012438"/>
    </source>
</evidence>
<dbReference type="Gene3D" id="3.30.450.20">
    <property type="entry name" value="PAS domain"/>
    <property type="match status" value="1"/>
</dbReference>
<dbReference type="SUPFAM" id="SSF55874">
    <property type="entry name" value="ATPase domain of HSP90 chaperone/DNA topoisomerase II/histidine kinase"/>
    <property type="match status" value="1"/>
</dbReference>
<dbReference type="InterPro" id="IPR036890">
    <property type="entry name" value="HATPase_C_sf"/>
</dbReference>
<dbReference type="Gene3D" id="3.30.565.10">
    <property type="entry name" value="Histidine kinase-like ATPase, C-terminal domain"/>
    <property type="match status" value="1"/>
</dbReference>
<keyword evidence="4" id="KW-0808">Transferase</keyword>
<dbReference type="InterPro" id="IPR003594">
    <property type="entry name" value="HATPase_dom"/>
</dbReference>
<dbReference type="PROSITE" id="PS50109">
    <property type="entry name" value="HIS_KIN"/>
    <property type="match status" value="1"/>
</dbReference>
<dbReference type="PANTHER" id="PTHR42878">
    <property type="entry name" value="TWO-COMPONENT HISTIDINE KINASE"/>
    <property type="match status" value="1"/>
</dbReference>
<dbReference type="Proteomes" id="UP000184368">
    <property type="component" value="Unassembled WGS sequence"/>
</dbReference>
<dbReference type="InterPro" id="IPR050351">
    <property type="entry name" value="BphY/WalK/GraS-like"/>
</dbReference>
<dbReference type="PRINTS" id="PR00344">
    <property type="entry name" value="BCTRLSENSOR"/>
</dbReference>
<dbReference type="SUPFAM" id="SSF55785">
    <property type="entry name" value="PYP-like sensor domain (PAS domain)"/>
    <property type="match status" value="1"/>
</dbReference>
<reference evidence="7 8" key="1">
    <citation type="submission" date="2016-11" db="EMBL/GenBank/DDBJ databases">
        <authorList>
            <person name="Jaros S."/>
            <person name="Januszkiewicz K."/>
            <person name="Wedrychowicz H."/>
        </authorList>
    </citation>
    <scope>NUCLEOTIDE SEQUENCE [LARGE SCALE GENOMIC DNA]</scope>
    <source>
        <strain evidence="7 8">DSM 26897</strain>
    </source>
</reference>
<dbReference type="SMART" id="SM00388">
    <property type="entry name" value="HisKA"/>
    <property type="match status" value="1"/>
</dbReference>
<evidence type="ECO:0000259" key="6">
    <source>
        <dbReference type="PROSITE" id="PS50109"/>
    </source>
</evidence>
<name>A0A1M4SRM9_9BACT</name>
<evidence type="ECO:0000256" key="1">
    <source>
        <dbReference type="ARBA" id="ARBA00000085"/>
    </source>
</evidence>
<keyword evidence="3" id="KW-0597">Phosphoprotein</keyword>
<dbReference type="InterPro" id="IPR005467">
    <property type="entry name" value="His_kinase_dom"/>
</dbReference>
<dbReference type="SUPFAM" id="SSF47384">
    <property type="entry name" value="Homodimeric domain of signal transducing histidine kinase"/>
    <property type="match status" value="1"/>
</dbReference>
<keyword evidence="8" id="KW-1185">Reference proteome</keyword>
<dbReference type="GO" id="GO:0000156">
    <property type="term" value="F:phosphorelay response regulator activity"/>
    <property type="evidence" value="ECO:0007669"/>
    <property type="project" value="TreeGrafter"/>
</dbReference>
<dbReference type="EC" id="2.7.13.3" evidence="2"/>
<dbReference type="CDD" id="cd00082">
    <property type="entry name" value="HisKA"/>
    <property type="match status" value="1"/>
</dbReference>
<dbReference type="Pfam" id="PF00512">
    <property type="entry name" value="HisKA"/>
    <property type="match status" value="1"/>
</dbReference>
<dbReference type="Pfam" id="PF02518">
    <property type="entry name" value="HATPase_c"/>
    <property type="match status" value="1"/>
</dbReference>
<dbReference type="AlphaFoldDB" id="A0A1M4SRM9"/>
<evidence type="ECO:0000256" key="4">
    <source>
        <dbReference type="ARBA" id="ARBA00022679"/>
    </source>
</evidence>
<evidence type="ECO:0000256" key="3">
    <source>
        <dbReference type="ARBA" id="ARBA00022553"/>
    </source>
</evidence>
<comment type="catalytic activity">
    <reaction evidence="1">
        <text>ATP + protein L-histidine = ADP + protein N-phospho-L-histidine.</text>
        <dbReference type="EC" id="2.7.13.3"/>
    </reaction>
</comment>
<dbReference type="EMBL" id="FQUO01000001">
    <property type="protein sequence ID" value="SHE34923.1"/>
    <property type="molecule type" value="Genomic_DNA"/>
</dbReference>
<organism evidence="7 8">
    <name type="scientific">Cnuella takakiae</name>
    <dbReference type="NCBI Taxonomy" id="1302690"/>
    <lineage>
        <taxon>Bacteria</taxon>
        <taxon>Pseudomonadati</taxon>
        <taxon>Bacteroidota</taxon>
        <taxon>Chitinophagia</taxon>
        <taxon>Chitinophagales</taxon>
        <taxon>Chitinophagaceae</taxon>
        <taxon>Cnuella</taxon>
    </lineage>
</organism>
<protein>
    <recommendedName>
        <fullName evidence="2">histidine kinase</fullName>
        <ecNumber evidence="2">2.7.13.3</ecNumber>
    </recommendedName>
</protein>
<dbReference type="GO" id="GO:0000155">
    <property type="term" value="F:phosphorelay sensor kinase activity"/>
    <property type="evidence" value="ECO:0007669"/>
    <property type="project" value="InterPro"/>
</dbReference>
<accession>A0A1M4SRM9</accession>
<feature type="domain" description="Histidine kinase" evidence="6">
    <location>
        <begin position="220"/>
        <end position="438"/>
    </location>
</feature>
<dbReference type="InterPro" id="IPR035965">
    <property type="entry name" value="PAS-like_dom_sf"/>
</dbReference>
<dbReference type="SMART" id="SM00387">
    <property type="entry name" value="HATPase_c"/>
    <property type="match status" value="1"/>
</dbReference>
<dbReference type="PANTHER" id="PTHR42878:SF15">
    <property type="entry name" value="BACTERIOPHYTOCHROME"/>
    <property type="match status" value="1"/>
</dbReference>
<dbReference type="GO" id="GO:0007234">
    <property type="term" value="P:osmosensory signaling via phosphorelay pathway"/>
    <property type="evidence" value="ECO:0007669"/>
    <property type="project" value="TreeGrafter"/>
</dbReference>
<evidence type="ECO:0000313" key="7">
    <source>
        <dbReference type="EMBL" id="SHE34923.1"/>
    </source>
</evidence>
<proteinExistence type="predicted"/>
<evidence type="ECO:0000313" key="8">
    <source>
        <dbReference type="Proteomes" id="UP000184368"/>
    </source>
</evidence>
<gene>
    <name evidence="7" type="ORF">SAMN05444008_101214</name>
</gene>
<dbReference type="STRING" id="1302690.BUE76_00630"/>
<dbReference type="InterPro" id="IPR004358">
    <property type="entry name" value="Sig_transdc_His_kin-like_C"/>
</dbReference>
<evidence type="ECO:0000256" key="5">
    <source>
        <dbReference type="ARBA" id="ARBA00022777"/>
    </source>
</evidence>
<keyword evidence="5 7" id="KW-0418">Kinase</keyword>
<dbReference type="GO" id="GO:0030295">
    <property type="term" value="F:protein kinase activator activity"/>
    <property type="evidence" value="ECO:0007669"/>
    <property type="project" value="TreeGrafter"/>
</dbReference>
<dbReference type="InterPro" id="IPR036097">
    <property type="entry name" value="HisK_dim/P_sf"/>
</dbReference>
<dbReference type="InterPro" id="IPR003661">
    <property type="entry name" value="HisK_dim/P_dom"/>
</dbReference>
<sequence length="440" mass="48477">MHLLVKTHRILLCYHTQLPILDNNELYIHSGDKMLLIPQVATAIIEALPIPIFLFDRDGSLRYANAAGMREFSDILGTPVVFGSNLDALLRQIVKLAVYEDEDGNMLQPADAPVAQAIKQGTVVRKVIKRFVHRTGITQWYVNLGVPIKNEQGLHIWSVSANVDITTQQDDIKSVVASLSLLKEHAAHLNTSLHQHRTLLAQSNNSLSSANENLQQFIHAASHDLREPVRKIRTYTSRLLQDLDGVVPPTAIYHLQRIDHAAHQLVQMIEGVMMYAGVEAQAPVAAMVSLEQVVQQVVASFEVKIQEVGATVIVGALPPVWGVAHLLHQLVANLLSNALTFSHVDTPIRVHITAFRAAENQQDYWVLSVSDNGVGIAAAYREKIFQPFTRLHSKEKQGGAGLGLSICQRILAYHGGLIRVSGNPEGGATFNCYLPDHQAL</sequence>